<feature type="compositionally biased region" description="Low complexity" evidence="1">
    <location>
        <begin position="1"/>
        <end position="13"/>
    </location>
</feature>
<sequence length="287" mass="30264">MPAAARAPSQAAADQPVGQAVAGDQAEPARSRAEPARSSPDGSSVLNAHDLPPAGVDLSLGAAIGGDLATCREIAQEYSGPGPVILINGLDRNGAGLGLLRNYQFCPVGFGPGTRLAITLTAPSNEVVQSIEICMICDDPAAAGLLDALHWTPFLGTPTGRYTVAATDGRQVWQTAFTLLPGATSPLLVIRDYNNDLHPGDEAVVELAGFRPRDRVAIDFYFAGDSPTNSEYRTSVVLQTDDQGNARYRLVTDADDPRGGWNLLSRPAGGFPQEPPSYDIMVRFHLG</sequence>
<dbReference type="EMBL" id="JYFN01000008">
    <property type="protein sequence ID" value="KJE24158.1"/>
    <property type="molecule type" value="Genomic_DNA"/>
</dbReference>
<organism evidence="2 3">
    <name type="scientific">Frankia torreyi</name>
    <dbReference type="NCBI Taxonomy" id="1856"/>
    <lineage>
        <taxon>Bacteria</taxon>
        <taxon>Bacillati</taxon>
        <taxon>Actinomycetota</taxon>
        <taxon>Actinomycetes</taxon>
        <taxon>Frankiales</taxon>
        <taxon>Frankiaceae</taxon>
        <taxon>Frankia</taxon>
    </lineage>
</organism>
<name>A0A0D8BIR1_9ACTN</name>
<dbReference type="Proteomes" id="UP000032545">
    <property type="component" value="Unassembled WGS sequence"/>
</dbReference>
<comment type="caution">
    <text evidence="2">The sequence shown here is derived from an EMBL/GenBank/DDBJ whole genome shotgun (WGS) entry which is preliminary data.</text>
</comment>
<evidence type="ECO:0000313" key="2">
    <source>
        <dbReference type="EMBL" id="KJE24158.1"/>
    </source>
</evidence>
<accession>A0A0D8BIR1</accession>
<reference evidence="2 3" key="2">
    <citation type="journal article" date="2016" name="Genome Announc.">
        <title>Permanent Draft Genome Sequences for Two Variants of Frankia sp. Strain CpI1, the First Frankia Strain Isolated from Root Nodules of Comptonia peregrina.</title>
        <authorList>
            <person name="Oshone R."/>
            <person name="Hurst S.G.IV."/>
            <person name="Abebe-Akele F."/>
            <person name="Simpson S."/>
            <person name="Morris K."/>
            <person name="Thomas W.K."/>
            <person name="Tisa L.S."/>
        </authorList>
    </citation>
    <scope>NUCLEOTIDE SEQUENCE [LARGE SCALE GENOMIC DNA]</scope>
    <source>
        <strain evidence="3">CpI1-S</strain>
    </source>
</reference>
<reference evidence="3" key="1">
    <citation type="submission" date="2015-02" db="EMBL/GenBank/DDBJ databases">
        <title>Draft Genome of Frankia sp. CpI1-S.</title>
        <authorList>
            <person name="Oshone R.T."/>
            <person name="Ngom M."/>
            <person name="Ghodhbane-Gtari F."/>
            <person name="Gtari M."/>
            <person name="Morris K."/>
            <person name="Thomas K."/>
            <person name="Sen A."/>
            <person name="Tisa L.S."/>
        </authorList>
    </citation>
    <scope>NUCLEOTIDE SEQUENCE [LARGE SCALE GENOMIC DNA]</scope>
    <source>
        <strain evidence="3">CpI1-S</strain>
    </source>
</reference>
<dbReference type="AlphaFoldDB" id="A0A0D8BIR1"/>
<keyword evidence="3" id="KW-1185">Reference proteome</keyword>
<evidence type="ECO:0000256" key="1">
    <source>
        <dbReference type="SAM" id="MobiDB-lite"/>
    </source>
</evidence>
<feature type="region of interest" description="Disordered" evidence="1">
    <location>
        <begin position="1"/>
        <end position="50"/>
    </location>
</feature>
<protein>
    <submittedName>
        <fullName evidence="2">Uncharacterized protein</fullName>
    </submittedName>
</protein>
<proteinExistence type="predicted"/>
<dbReference type="PATRIC" id="fig|1502723.3.peg.6129"/>
<gene>
    <name evidence="2" type="ORF">FF36_01561</name>
</gene>
<evidence type="ECO:0000313" key="3">
    <source>
        <dbReference type="Proteomes" id="UP000032545"/>
    </source>
</evidence>